<dbReference type="SUPFAM" id="SSF88659">
    <property type="entry name" value="Sigma3 and sigma4 domains of RNA polymerase sigma factors"/>
    <property type="match status" value="1"/>
</dbReference>
<evidence type="ECO:0000256" key="2">
    <source>
        <dbReference type="ARBA" id="ARBA00023015"/>
    </source>
</evidence>
<feature type="compositionally biased region" description="Basic and acidic residues" evidence="5">
    <location>
        <begin position="178"/>
        <end position="188"/>
    </location>
</feature>
<organism evidence="8 10">
    <name type="scientific">Azospirillum argentinense</name>
    <dbReference type="NCBI Taxonomy" id="2970906"/>
    <lineage>
        <taxon>Bacteria</taxon>
        <taxon>Pseudomonadati</taxon>
        <taxon>Pseudomonadota</taxon>
        <taxon>Alphaproteobacteria</taxon>
        <taxon>Rhodospirillales</taxon>
        <taxon>Azospirillaceae</taxon>
        <taxon>Azospirillum</taxon>
    </lineage>
</organism>
<gene>
    <name evidence="8" type="ORF">ABAZ39_23660</name>
    <name evidence="9" type="ORF">FH063_001563</name>
</gene>
<dbReference type="AlphaFoldDB" id="A0A060DQ37"/>
<dbReference type="EMBL" id="CP007795">
    <property type="protein sequence ID" value="AIB14892.1"/>
    <property type="molecule type" value="Genomic_DNA"/>
</dbReference>
<dbReference type="InterPro" id="IPR014284">
    <property type="entry name" value="RNA_pol_sigma-70_dom"/>
</dbReference>
<dbReference type="NCBIfam" id="TIGR02937">
    <property type="entry name" value="sigma70-ECF"/>
    <property type="match status" value="1"/>
</dbReference>
<evidence type="ECO:0000259" key="6">
    <source>
        <dbReference type="Pfam" id="PF04542"/>
    </source>
</evidence>
<evidence type="ECO:0000313" key="11">
    <source>
        <dbReference type="Proteomes" id="UP000325333"/>
    </source>
</evidence>
<accession>A0A5B0KZD2</accession>
<dbReference type="InterPro" id="IPR013324">
    <property type="entry name" value="RNA_pol_sigma_r3/r4-like"/>
</dbReference>
<comment type="similarity">
    <text evidence="1">Belongs to the sigma-70 factor family. ECF subfamily.</text>
</comment>
<dbReference type="GO" id="GO:0003677">
    <property type="term" value="F:DNA binding"/>
    <property type="evidence" value="ECO:0007669"/>
    <property type="project" value="InterPro"/>
</dbReference>
<proteinExistence type="inferred from homology"/>
<evidence type="ECO:0000256" key="5">
    <source>
        <dbReference type="SAM" id="MobiDB-lite"/>
    </source>
</evidence>
<dbReference type="PANTHER" id="PTHR43133">
    <property type="entry name" value="RNA POLYMERASE ECF-TYPE SIGMA FACTO"/>
    <property type="match status" value="1"/>
</dbReference>
<dbReference type="Pfam" id="PF04542">
    <property type="entry name" value="Sigma70_r2"/>
    <property type="match status" value="1"/>
</dbReference>
<dbReference type="GO" id="GO:0016987">
    <property type="term" value="F:sigma factor activity"/>
    <property type="evidence" value="ECO:0007669"/>
    <property type="project" value="UniProtKB-KW"/>
</dbReference>
<dbReference type="SUPFAM" id="SSF88946">
    <property type="entry name" value="Sigma2 domain of RNA polymerase sigma factors"/>
    <property type="match status" value="1"/>
</dbReference>
<keyword evidence="4" id="KW-0804">Transcription</keyword>
<dbReference type="InterPro" id="IPR007627">
    <property type="entry name" value="RNA_pol_sigma70_r2"/>
</dbReference>
<evidence type="ECO:0000256" key="4">
    <source>
        <dbReference type="ARBA" id="ARBA00023163"/>
    </source>
</evidence>
<reference evidence="9 11" key="2">
    <citation type="submission" date="2019-07" db="EMBL/GenBank/DDBJ databases">
        <title>Genome sequencing of the stress-tolerant strain Azospirillum brasilense Az19.</title>
        <authorList>
            <person name="Maroniche G.A."/>
            <person name="Garcia J.E."/>
            <person name="Pagnussat L."/>
            <person name="Amenta M."/>
            <person name="Creus C.M."/>
        </authorList>
    </citation>
    <scope>NUCLEOTIDE SEQUENCE [LARGE SCALE GENOMIC DNA]</scope>
    <source>
        <strain evidence="9 11">Az19</strain>
    </source>
</reference>
<evidence type="ECO:0000313" key="8">
    <source>
        <dbReference type="EMBL" id="AIB14892.1"/>
    </source>
</evidence>
<evidence type="ECO:0000313" key="10">
    <source>
        <dbReference type="Proteomes" id="UP000027186"/>
    </source>
</evidence>
<dbReference type="InterPro" id="IPR013249">
    <property type="entry name" value="RNA_pol_sigma70_r4_t2"/>
</dbReference>
<feature type="domain" description="RNA polymerase sigma factor 70 region 4 type 2" evidence="7">
    <location>
        <begin position="115"/>
        <end position="164"/>
    </location>
</feature>
<dbReference type="RefSeq" id="WP_051658433.1">
    <property type="nucleotide sequence ID" value="NZ_CP032332.1"/>
</dbReference>
<geneLocation type="plasmid" evidence="8 10">
    <name>AbAZ39_p2</name>
</geneLocation>
<dbReference type="KEGG" id="abq:ABAZ39_23660"/>
<feature type="domain" description="RNA polymerase sigma-70 region 2" evidence="6">
    <location>
        <begin position="21"/>
        <end position="84"/>
    </location>
</feature>
<evidence type="ECO:0000259" key="7">
    <source>
        <dbReference type="Pfam" id="PF08281"/>
    </source>
</evidence>
<keyword evidence="8" id="KW-0614">Plasmid</keyword>
<reference evidence="8 10" key="1">
    <citation type="journal article" date="2014" name="Genome Announc.">
        <title>Complete Genome Sequence of the Model Rhizosphere Strain Azospirillum brasilense Az39, Successfully Applied in Agriculture.</title>
        <authorList>
            <person name="Rivera D."/>
            <person name="Revale S."/>
            <person name="Molina R."/>
            <person name="Gualpa J."/>
            <person name="Puente M."/>
            <person name="Maroniche G."/>
            <person name="Paris G."/>
            <person name="Baker D."/>
            <person name="Clavijo B."/>
            <person name="McLay K."/>
            <person name="Spaepen S."/>
            <person name="Perticari A."/>
            <person name="Vazquez M."/>
            <person name="Wisniewski-Dye F."/>
            <person name="Watkins C."/>
            <person name="Martinez-Abarca F."/>
            <person name="Vanderleyden J."/>
            <person name="Cassan F."/>
        </authorList>
    </citation>
    <scope>NUCLEOTIDE SEQUENCE [LARGE SCALE GENOMIC DNA]</scope>
    <source>
        <strain evidence="8 10">Az39</strain>
        <plasmid evidence="8">AbAZ39_p2</plasmid>
    </source>
</reference>
<feature type="region of interest" description="Disordered" evidence="5">
    <location>
        <begin position="166"/>
        <end position="196"/>
    </location>
</feature>
<dbReference type="InterPro" id="IPR036388">
    <property type="entry name" value="WH-like_DNA-bd_sf"/>
</dbReference>
<dbReference type="NCBIfam" id="NF009164">
    <property type="entry name" value="PRK12511.1"/>
    <property type="match status" value="1"/>
</dbReference>
<keyword evidence="3" id="KW-0731">Sigma factor</keyword>
<dbReference type="PANTHER" id="PTHR43133:SF25">
    <property type="entry name" value="RNA POLYMERASE SIGMA FACTOR RFAY-RELATED"/>
    <property type="match status" value="1"/>
</dbReference>
<protein>
    <recommendedName>
        <fullName evidence="12">RNA polymerase sigma factor</fullName>
    </recommendedName>
</protein>
<sequence>MIRMPSVKNQSGTVMKDELGQHLDVLRRYALVLMRDPDQAEDLVQEALVKAIEGASSFTDGRDLRKWLLAIVHNTFVDRWRRQQAERQATGELSSMAEEGSPPAQLSHVHLGQTIAALMTLPVEQREALVLVALDGMSYRDAAECLGIPVGTLMSRLGRARDALRAKTGGGRQPASDQSDRNPSDRVQRPPLRVVK</sequence>
<dbReference type="CDD" id="cd06171">
    <property type="entry name" value="Sigma70_r4"/>
    <property type="match status" value="1"/>
</dbReference>
<keyword evidence="2" id="KW-0805">Transcription regulation</keyword>
<evidence type="ECO:0000256" key="3">
    <source>
        <dbReference type="ARBA" id="ARBA00023082"/>
    </source>
</evidence>
<evidence type="ECO:0008006" key="12">
    <source>
        <dbReference type="Google" id="ProtNLM"/>
    </source>
</evidence>
<dbReference type="Pfam" id="PF08281">
    <property type="entry name" value="Sigma70_r4_2"/>
    <property type="match status" value="1"/>
</dbReference>
<evidence type="ECO:0000256" key="1">
    <source>
        <dbReference type="ARBA" id="ARBA00010641"/>
    </source>
</evidence>
<evidence type="ECO:0000313" key="9">
    <source>
        <dbReference type="EMBL" id="KAA1057395.1"/>
    </source>
</evidence>
<dbReference type="EMBL" id="VEWN01000002">
    <property type="protein sequence ID" value="KAA1057395.1"/>
    <property type="molecule type" value="Genomic_DNA"/>
</dbReference>
<name>A0A060DQ37_9PROT</name>
<accession>A0A060DQ37</accession>
<dbReference type="GO" id="GO:0006352">
    <property type="term" value="P:DNA-templated transcription initiation"/>
    <property type="evidence" value="ECO:0007669"/>
    <property type="project" value="InterPro"/>
</dbReference>
<dbReference type="Gene3D" id="1.10.1740.10">
    <property type="match status" value="1"/>
</dbReference>
<dbReference type="Proteomes" id="UP000027186">
    <property type="component" value="Plasmid AbAZ39_p2"/>
</dbReference>
<dbReference type="Proteomes" id="UP000325333">
    <property type="component" value="Unassembled WGS sequence"/>
</dbReference>
<dbReference type="InterPro" id="IPR039425">
    <property type="entry name" value="RNA_pol_sigma-70-like"/>
</dbReference>
<dbReference type="InterPro" id="IPR013325">
    <property type="entry name" value="RNA_pol_sigma_r2"/>
</dbReference>
<dbReference type="Gene3D" id="1.10.10.10">
    <property type="entry name" value="Winged helix-like DNA-binding domain superfamily/Winged helix DNA-binding domain"/>
    <property type="match status" value="1"/>
</dbReference>